<reference evidence="2" key="1">
    <citation type="submission" date="2023-07" db="EMBL/GenBank/DDBJ databases">
        <title>Mucosal microbiota of week-old chicken and adult hens.</title>
        <authorList>
            <person name="Volf J."/>
            <person name="Karasova D."/>
            <person name="Crhanova M."/>
            <person name="Faldynova M."/>
            <person name="Prikrylova H."/>
            <person name="Zeman M."/>
            <person name="Babak V."/>
            <person name="Rajova J."/>
            <person name="Rychlik I."/>
        </authorList>
    </citation>
    <scope>NUCLEOTIDE SEQUENCE</scope>
    <source>
        <strain evidence="2">ET902</strain>
    </source>
</reference>
<dbReference type="InterPro" id="IPR011051">
    <property type="entry name" value="RmlC_Cupin_sf"/>
</dbReference>
<dbReference type="Gene3D" id="2.60.120.10">
    <property type="entry name" value="Jelly Rolls"/>
    <property type="match status" value="1"/>
</dbReference>
<dbReference type="InterPro" id="IPR013096">
    <property type="entry name" value="Cupin_2"/>
</dbReference>
<feature type="domain" description="Cupin type-2" evidence="1">
    <location>
        <begin position="50"/>
        <end position="104"/>
    </location>
</feature>
<accession>A0ABT8YX85</accession>
<protein>
    <submittedName>
        <fullName evidence="2">Cupin domain-containing protein</fullName>
    </submittedName>
</protein>
<dbReference type="InterPro" id="IPR014710">
    <property type="entry name" value="RmlC-like_jellyroll"/>
</dbReference>
<dbReference type="Pfam" id="PF07883">
    <property type="entry name" value="Cupin_2"/>
    <property type="match status" value="1"/>
</dbReference>
<proteinExistence type="predicted"/>
<evidence type="ECO:0000313" key="3">
    <source>
        <dbReference type="Proteomes" id="UP001175147"/>
    </source>
</evidence>
<keyword evidence="3" id="KW-1185">Reference proteome</keyword>
<gene>
    <name evidence="2" type="ORF">Q5M86_06775</name>
</gene>
<dbReference type="PANTHER" id="PTHR37694:SF1">
    <property type="entry name" value="SLR8022 PROTEIN"/>
    <property type="match status" value="1"/>
</dbReference>
<dbReference type="Proteomes" id="UP001175147">
    <property type="component" value="Unassembled WGS sequence"/>
</dbReference>
<evidence type="ECO:0000313" key="2">
    <source>
        <dbReference type="EMBL" id="MDO7020473.1"/>
    </source>
</evidence>
<evidence type="ECO:0000259" key="1">
    <source>
        <dbReference type="Pfam" id="PF07883"/>
    </source>
</evidence>
<name>A0ABT8YX85_9SPIR</name>
<dbReference type="SUPFAM" id="SSF51182">
    <property type="entry name" value="RmlC-like cupins"/>
    <property type="match status" value="1"/>
</dbReference>
<organism evidence="2 3">
    <name type="scientific">Brachyspira innocens</name>
    <dbReference type="NCBI Taxonomy" id="13264"/>
    <lineage>
        <taxon>Bacteria</taxon>
        <taxon>Pseudomonadati</taxon>
        <taxon>Spirochaetota</taxon>
        <taxon>Spirochaetia</taxon>
        <taxon>Brachyspirales</taxon>
        <taxon>Brachyspiraceae</taxon>
        <taxon>Brachyspira</taxon>
    </lineage>
</organism>
<dbReference type="PANTHER" id="PTHR37694">
    <property type="entry name" value="SLR8022 PROTEIN"/>
    <property type="match status" value="1"/>
</dbReference>
<sequence length="112" mass="12208">MQKFIDNIDYKKVTALKDLAEIKPNSISALSLVDRKSLVIKIVSADKSLEIPTHSSTGDVLVTVLEGKAEITIDGEKFEVSSEKSITIPANAPHSLKAIEAFKVLVMQIKSE</sequence>
<dbReference type="CDD" id="cd02230">
    <property type="entry name" value="cupin_HP0902-like"/>
    <property type="match status" value="1"/>
</dbReference>
<dbReference type="EMBL" id="JAUPBM010000072">
    <property type="protein sequence ID" value="MDO7020473.1"/>
    <property type="molecule type" value="Genomic_DNA"/>
</dbReference>
<dbReference type="RefSeq" id="WP_020003629.1">
    <property type="nucleotide sequence ID" value="NZ_JAUPBL010000003.1"/>
</dbReference>
<comment type="caution">
    <text evidence="2">The sequence shown here is derived from an EMBL/GenBank/DDBJ whole genome shotgun (WGS) entry which is preliminary data.</text>
</comment>